<keyword evidence="2" id="KW-0645">Protease</keyword>
<gene>
    <name evidence="12" type="ORF">ACFPMF_08795</name>
</gene>
<dbReference type="SUPFAM" id="SSF55486">
    <property type="entry name" value="Metalloproteases ('zincins'), catalytic domain"/>
    <property type="match status" value="1"/>
</dbReference>
<evidence type="ECO:0000256" key="9">
    <source>
        <dbReference type="SAM" id="MobiDB-lite"/>
    </source>
</evidence>
<evidence type="ECO:0000313" key="13">
    <source>
        <dbReference type="Proteomes" id="UP001596106"/>
    </source>
</evidence>
<comment type="caution">
    <text evidence="12">The sequence shown here is derived from an EMBL/GenBank/DDBJ whole genome shotgun (WGS) entry which is preliminary data.</text>
</comment>
<dbReference type="InterPro" id="IPR008754">
    <property type="entry name" value="Peptidase_M43"/>
</dbReference>
<evidence type="ECO:0000259" key="11">
    <source>
        <dbReference type="Pfam" id="PF05572"/>
    </source>
</evidence>
<accession>A0ABW0I791</accession>
<evidence type="ECO:0000256" key="3">
    <source>
        <dbReference type="ARBA" id="ARBA00022723"/>
    </source>
</evidence>
<dbReference type="PANTHER" id="PTHR47466:SF1">
    <property type="entry name" value="METALLOPROTEASE MEP1 (AFU_ORTHOLOGUE AFUA_1G07730)-RELATED"/>
    <property type="match status" value="1"/>
</dbReference>
<evidence type="ECO:0000313" key="12">
    <source>
        <dbReference type="EMBL" id="MFC5409401.1"/>
    </source>
</evidence>
<protein>
    <submittedName>
        <fullName evidence="12">Zinc metalloprotease</fullName>
    </submittedName>
</protein>
<dbReference type="CDD" id="cd04275">
    <property type="entry name" value="ZnMc_pappalysin_like"/>
    <property type="match status" value="1"/>
</dbReference>
<dbReference type="EMBL" id="JBHSMA010000002">
    <property type="protein sequence ID" value="MFC5409401.1"/>
    <property type="molecule type" value="Genomic_DNA"/>
</dbReference>
<dbReference type="Gene3D" id="3.40.390.10">
    <property type="entry name" value="Collagenase (Catalytic Domain)"/>
    <property type="match status" value="1"/>
</dbReference>
<organism evidence="12 13">
    <name type="scientific">Larkinella bovis</name>
    <dbReference type="NCBI Taxonomy" id="683041"/>
    <lineage>
        <taxon>Bacteria</taxon>
        <taxon>Pseudomonadati</taxon>
        <taxon>Bacteroidota</taxon>
        <taxon>Cytophagia</taxon>
        <taxon>Cytophagales</taxon>
        <taxon>Spirosomataceae</taxon>
        <taxon>Larkinella</taxon>
    </lineage>
</organism>
<reference evidence="13" key="1">
    <citation type="journal article" date="2019" name="Int. J. Syst. Evol. Microbiol.">
        <title>The Global Catalogue of Microorganisms (GCM) 10K type strain sequencing project: providing services to taxonomists for standard genome sequencing and annotation.</title>
        <authorList>
            <consortium name="The Broad Institute Genomics Platform"/>
            <consortium name="The Broad Institute Genome Sequencing Center for Infectious Disease"/>
            <person name="Wu L."/>
            <person name="Ma J."/>
        </authorList>
    </citation>
    <scope>NUCLEOTIDE SEQUENCE [LARGE SCALE GENOMIC DNA]</scope>
    <source>
        <strain evidence="13">CCUG 55250</strain>
    </source>
</reference>
<keyword evidence="5" id="KW-0378">Hydrolase</keyword>
<dbReference type="RefSeq" id="WP_379843284.1">
    <property type="nucleotide sequence ID" value="NZ_JBHSMA010000002.1"/>
</dbReference>
<feature type="region of interest" description="Disordered" evidence="9">
    <location>
        <begin position="110"/>
        <end position="130"/>
    </location>
</feature>
<name>A0ABW0I791_9BACT</name>
<sequence>MIFRFSRKVARAACFLLVVRLFMGCQPENPVSDPVVPGEEIIRIPVVVHVLYNKDEFNISDEKIASQLAVLNQDFRKKNPDHTATPAEFAHLVADVGIEFYLATKDPDGKPTSGITRTRSTVDGWDGKTPGAQQPIDDLALYFTSQGGHDAWPADRYLNIWVAELSNRNGELALAGYAQFPGGDARLDGVVVDPRVFGTLPPLVEEHRLGRTTTHEIGHWLNLIHIFANSGNCQSTDQVDDTPAASGPYTGKPTYPQYACGQSSLFMNFMDNVDDEAMYMFTSGQKARMRAVFAPGGGREALYKALKSQ</sequence>
<keyword evidence="4 10" id="KW-0732">Signal</keyword>
<keyword evidence="8" id="KW-1015">Disulfide bond</keyword>
<evidence type="ECO:0000256" key="5">
    <source>
        <dbReference type="ARBA" id="ARBA00022801"/>
    </source>
</evidence>
<evidence type="ECO:0000256" key="7">
    <source>
        <dbReference type="ARBA" id="ARBA00023049"/>
    </source>
</evidence>
<evidence type="ECO:0000256" key="2">
    <source>
        <dbReference type="ARBA" id="ARBA00022670"/>
    </source>
</evidence>
<dbReference type="Pfam" id="PF05572">
    <property type="entry name" value="Peptidase_M43"/>
    <property type="match status" value="1"/>
</dbReference>
<keyword evidence="6" id="KW-0862">Zinc</keyword>
<comment type="similarity">
    <text evidence="1">Belongs to the peptidase M43B family.</text>
</comment>
<evidence type="ECO:0000256" key="1">
    <source>
        <dbReference type="ARBA" id="ARBA00008721"/>
    </source>
</evidence>
<evidence type="ECO:0000256" key="4">
    <source>
        <dbReference type="ARBA" id="ARBA00022729"/>
    </source>
</evidence>
<dbReference type="PANTHER" id="PTHR47466">
    <property type="match status" value="1"/>
</dbReference>
<evidence type="ECO:0000256" key="10">
    <source>
        <dbReference type="SAM" id="SignalP"/>
    </source>
</evidence>
<proteinExistence type="inferred from homology"/>
<dbReference type="GO" id="GO:0008237">
    <property type="term" value="F:metallopeptidase activity"/>
    <property type="evidence" value="ECO:0007669"/>
    <property type="project" value="UniProtKB-KW"/>
</dbReference>
<feature type="chain" id="PRO_5047185895" evidence="10">
    <location>
        <begin position="25"/>
        <end position="309"/>
    </location>
</feature>
<feature type="signal peptide" evidence="10">
    <location>
        <begin position="1"/>
        <end position="24"/>
    </location>
</feature>
<evidence type="ECO:0000256" key="8">
    <source>
        <dbReference type="ARBA" id="ARBA00023157"/>
    </source>
</evidence>
<keyword evidence="7 12" id="KW-0482">Metalloprotease</keyword>
<keyword evidence="3" id="KW-0479">Metal-binding</keyword>
<dbReference type="Proteomes" id="UP001596106">
    <property type="component" value="Unassembled WGS sequence"/>
</dbReference>
<evidence type="ECO:0000256" key="6">
    <source>
        <dbReference type="ARBA" id="ARBA00022833"/>
    </source>
</evidence>
<dbReference type="InterPro" id="IPR024079">
    <property type="entry name" value="MetalloPept_cat_dom_sf"/>
</dbReference>
<keyword evidence="13" id="KW-1185">Reference proteome</keyword>
<feature type="domain" description="Peptidase M43 pregnancy-associated plasma-A" evidence="11">
    <location>
        <begin position="149"/>
        <end position="293"/>
    </location>
</feature>